<reference evidence="1 2" key="1">
    <citation type="journal article" date="2019" name="New Phytol.">
        <title>Comparative genomics reveals unique wood-decay strategies and fruiting body development in the Schizophyllaceae.</title>
        <authorList>
            <person name="Almasi E."/>
            <person name="Sahu N."/>
            <person name="Krizsan K."/>
            <person name="Balint B."/>
            <person name="Kovacs G.M."/>
            <person name="Kiss B."/>
            <person name="Cseklye J."/>
            <person name="Drula E."/>
            <person name="Henrissat B."/>
            <person name="Nagy I."/>
            <person name="Chovatia M."/>
            <person name="Adam C."/>
            <person name="LaButti K."/>
            <person name="Lipzen A."/>
            <person name="Riley R."/>
            <person name="Grigoriev I.V."/>
            <person name="Nagy L.G."/>
        </authorList>
    </citation>
    <scope>NUCLEOTIDE SEQUENCE [LARGE SCALE GENOMIC DNA]</scope>
    <source>
        <strain evidence="1 2">NL-1724</strain>
    </source>
</reference>
<evidence type="ECO:0000313" key="1">
    <source>
        <dbReference type="EMBL" id="TRM68173.1"/>
    </source>
</evidence>
<keyword evidence="2" id="KW-1185">Reference proteome</keyword>
<gene>
    <name evidence="1" type="ORF">BD626DRAFT_565028</name>
</gene>
<accession>A0A550CTR2</accession>
<dbReference type="InterPro" id="IPR032675">
    <property type="entry name" value="LRR_dom_sf"/>
</dbReference>
<dbReference type="Gene3D" id="3.80.10.10">
    <property type="entry name" value="Ribonuclease Inhibitor"/>
    <property type="match status" value="1"/>
</dbReference>
<dbReference type="Proteomes" id="UP000320762">
    <property type="component" value="Unassembled WGS sequence"/>
</dbReference>
<dbReference type="OrthoDB" id="3543113at2759"/>
<dbReference type="SUPFAM" id="SSF52047">
    <property type="entry name" value="RNI-like"/>
    <property type="match status" value="1"/>
</dbReference>
<comment type="caution">
    <text evidence="1">The sequence shown here is derived from an EMBL/GenBank/DDBJ whole genome shotgun (WGS) entry which is preliminary data.</text>
</comment>
<organism evidence="1 2">
    <name type="scientific">Schizophyllum amplum</name>
    <dbReference type="NCBI Taxonomy" id="97359"/>
    <lineage>
        <taxon>Eukaryota</taxon>
        <taxon>Fungi</taxon>
        <taxon>Dikarya</taxon>
        <taxon>Basidiomycota</taxon>
        <taxon>Agaricomycotina</taxon>
        <taxon>Agaricomycetes</taxon>
        <taxon>Agaricomycetidae</taxon>
        <taxon>Agaricales</taxon>
        <taxon>Schizophyllaceae</taxon>
        <taxon>Schizophyllum</taxon>
    </lineage>
</organism>
<name>A0A550CTR2_9AGAR</name>
<dbReference type="AlphaFoldDB" id="A0A550CTR2"/>
<dbReference type="EMBL" id="VDMD01000002">
    <property type="protein sequence ID" value="TRM68173.1"/>
    <property type="molecule type" value="Genomic_DNA"/>
</dbReference>
<sequence length="558" mass="61989">MPPRALQITELVSLICEYSSPCSQANLAQTCTFIAEPALDALWADQMSISDLLVSVLPENTITFTTHDRYLLMEPFCPEQGHVAVEPTDAQWDRVASYGARMKTVGVSSYLRPWSPHNVHFSRGLIGKWMEYAQRRGIGPALCPNAKYAEWNIVEPSKMAHELAFALNAGLLSLTLYISDMTDQLLPVFFSVLPAMTSSTLRRLEMDDKELEPIALVWDIWLSLMIVQCPALEYVSLSAASAESIRALASLTALHTLRLRDVINIGECDANVRSFPVLATLTVTNTELDQIIALLRMLEGHGNLTDVDFMCWPTQNDVAQQLTLMFGLVARSCNTASLSSFELRDISQVTLDGENPLYTISCQSLRPLLVFRGLQSVIIELRGHIDLDDDDVEVLAQSWPLLQHLQLAHTGFLSIHELRWPSDIPRPSPDRIRTTPRCLLSLASHCPHLATVCIPFDLSVLPKVTRGRPGGGIVQSVLGVLCVGPMMGFELESEETTTALAIFLSDVFPSLQNIYSAYALVAPARDKFDKLLKLVCALAIARQQERAWLVEHQDRSHT</sequence>
<evidence type="ECO:0000313" key="2">
    <source>
        <dbReference type="Proteomes" id="UP000320762"/>
    </source>
</evidence>
<protein>
    <recommendedName>
        <fullName evidence="3">F-box domain-containing protein</fullName>
    </recommendedName>
</protein>
<evidence type="ECO:0008006" key="3">
    <source>
        <dbReference type="Google" id="ProtNLM"/>
    </source>
</evidence>
<proteinExistence type="predicted"/>